<dbReference type="RefSeq" id="WP_343857896.1">
    <property type="nucleotide sequence ID" value="NZ_BAAAFD010000002.1"/>
</dbReference>
<keyword evidence="3" id="KW-1185">Reference proteome</keyword>
<proteinExistence type="predicted"/>
<dbReference type="NCBIfam" id="TIGR03949">
    <property type="entry name" value="bact_IIb_cerein"/>
    <property type="match status" value="1"/>
</dbReference>
<keyword evidence="1" id="KW-1133">Transmembrane helix</keyword>
<keyword evidence="1" id="KW-0472">Membrane</keyword>
<evidence type="ECO:0008006" key="4">
    <source>
        <dbReference type="Google" id="ProtNLM"/>
    </source>
</evidence>
<keyword evidence="1" id="KW-0812">Transmembrane</keyword>
<accession>A0ABP3WT46</accession>
<evidence type="ECO:0000313" key="2">
    <source>
        <dbReference type="EMBL" id="GAA0855149.1"/>
    </source>
</evidence>
<dbReference type="Proteomes" id="UP001500359">
    <property type="component" value="Unassembled WGS sequence"/>
</dbReference>
<dbReference type="EMBL" id="BAAAFD010000002">
    <property type="protein sequence ID" value="GAA0855149.1"/>
    <property type="molecule type" value="Genomic_DNA"/>
</dbReference>
<comment type="caution">
    <text evidence="2">The sequence shown here is derived from an EMBL/GenBank/DDBJ whole genome shotgun (WGS) entry which is preliminary data.</text>
</comment>
<protein>
    <recommendedName>
        <fullName evidence="4">Class IIb bacteriocin, lactobin A/cerein 7B family</fullName>
    </recommendedName>
</protein>
<sequence length="46" mass="4571">MNQLTNTQLEQVSGGFICGGLCVLGAISAGAVLFASGITVGNAMKK</sequence>
<dbReference type="InterPro" id="IPR023991">
    <property type="entry name" value="Bacteriocin_IIb_lactobn/cerein"/>
</dbReference>
<dbReference type="InterPro" id="IPR010133">
    <property type="entry name" value="Bacteriocin_signal_seq"/>
</dbReference>
<evidence type="ECO:0000256" key="1">
    <source>
        <dbReference type="SAM" id="Phobius"/>
    </source>
</evidence>
<evidence type="ECO:0000313" key="3">
    <source>
        <dbReference type="Proteomes" id="UP001500359"/>
    </source>
</evidence>
<organism evidence="2 3">
    <name type="scientific">Aliiglaciecola litoralis</name>
    <dbReference type="NCBI Taxonomy" id="582857"/>
    <lineage>
        <taxon>Bacteria</taxon>
        <taxon>Pseudomonadati</taxon>
        <taxon>Pseudomonadota</taxon>
        <taxon>Gammaproteobacteria</taxon>
        <taxon>Alteromonadales</taxon>
        <taxon>Alteromonadaceae</taxon>
        <taxon>Aliiglaciecola</taxon>
    </lineage>
</organism>
<dbReference type="NCBIfam" id="TIGR01847">
    <property type="entry name" value="bacteriocin_sig"/>
    <property type="match status" value="1"/>
</dbReference>
<feature type="transmembrane region" description="Helical" evidence="1">
    <location>
        <begin position="12"/>
        <end position="40"/>
    </location>
</feature>
<reference evidence="3" key="1">
    <citation type="journal article" date="2019" name="Int. J. Syst. Evol. Microbiol.">
        <title>The Global Catalogue of Microorganisms (GCM) 10K type strain sequencing project: providing services to taxonomists for standard genome sequencing and annotation.</title>
        <authorList>
            <consortium name="The Broad Institute Genomics Platform"/>
            <consortium name="The Broad Institute Genome Sequencing Center for Infectious Disease"/>
            <person name="Wu L."/>
            <person name="Ma J."/>
        </authorList>
    </citation>
    <scope>NUCLEOTIDE SEQUENCE [LARGE SCALE GENOMIC DNA]</scope>
    <source>
        <strain evidence="3">JCM 15896</strain>
    </source>
</reference>
<name>A0ABP3WT46_9ALTE</name>
<gene>
    <name evidence="2" type="ORF">GCM10009114_13520</name>
</gene>